<dbReference type="SMART" id="SM00343">
    <property type="entry name" value="ZnF_C2HC"/>
    <property type="match status" value="1"/>
</dbReference>
<reference evidence="6" key="1">
    <citation type="submission" date="2022-10" db="EMBL/GenBank/DDBJ databases">
        <authorList>
            <person name="Chen Y."/>
            <person name="Dougan E. K."/>
            <person name="Chan C."/>
            <person name="Rhodes N."/>
            <person name="Thang M."/>
        </authorList>
    </citation>
    <scope>NUCLEOTIDE SEQUENCE</scope>
</reference>
<keyword evidence="1" id="KW-0489">Methyltransferase</keyword>
<comment type="caution">
    <text evidence="6">The sequence shown here is derived from an EMBL/GenBank/DDBJ whole genome shotgun (WGS) entry which is preliminary data.</text>
</comment>
<dbReference type="GO" id="GO:0008168">
    <property type="term" value="F:methyltransferase activity"/>
    <property type="evidence" value="ECO:0007669"/>
    <property type="project" value="UniProtKB-KW"/>
</dbReference>
<dbReference type="EMBL" id="CAMXCT030003084">
    <property type="protein sequence ID" value="CAL4789630.1"/>
    <property type="molecule type" value="Genomic_DNA"/>
</dbReference>
<organism evidence="6">
    <name type="scientific">Cladocopium goreaui</name>
    <dbReference type="NCBI Taxonomy" id="2562237"/>
    <lineage>
        <taxon>Eukaryota</taxon>
        <taxon>Sar</taxon>
        <taxon>Alveolata</taxon>
        <taxon>Dinophyceae</taxon>
        <taxon>Suessiales</taxon>
        <taxon>Symbiodiniaceae</taxon>
        <taxon>Cladocopium</taxon>
    </lineage>
</organism>
<dbReference type="InterPro" id="IPR001525">
    <property type="entry name" value="C5_MeTfrase"/>
</dbReference>
<dbReference type="GO" id="GO:0008270">
    <property type="term" value="F:zinc ion binding"/>
    <property type="evidence" value="ECO:0007669"/>
    <property type="project" value="UniProtKB-KW"/>
</dbReference>
<dbReference type="GO" id="GO:0032259">
    <property type="term" value="P:methylation"/>
    <property type="evidence" value="ECO:0007669"/>
    <property type="project" value="UniProtKB-KW"/>
</dbReference>
<gene>
    <name evidence="6" type="ORF">C1SCF055_LOCUS28282</name>
</gene>
<evidence type="ECO:0000313" key="7">
    <source>
        <dbReference type="EMBL" id="CAL1155693.1"/>
    </source>
</evidence>
<evidence type="ECO:0000313" key="9">
    <source>
        <dbReference type="Proteomes" id="UP001152797"/>
    </source>
</evidence>
<keyword evidence="3" id="KW-0479">Metal-binding</keyword>
<keyword evidence="2" id="KW-0808">Transferase</keyword>
<evidence type="ECO:0000313" key="6">
    <source>
        <dbReference type="EMBL" id="CAI4002318.1"/>
    </source>
</evidence>
<protein>
    <submittedName>
        <fullName evidence="8">7,8-didemethyl-8-hydroxy-5-deazariboflavin synthase</fullName>
    </submittedName>
</protein>
<keyword evidence="3" id="KW-0863">Zinc-finger</keyword>
<dbReference type="PROSITE" id="PS50158">
    <property type="entry name" value="ZF_CCHC"/>
    <property type="match status" value="1"/>
</dbReference>
<feature type="region of interest" description="Disordered" evidence="4">
    <location>
        <begin position="151"/>
        <end position="202"/>
    </location>
</feature>
<dbReference type="InterPro" id="IPR029063">
    <property type="entry name" value="SAM-dependent_MTases_sf"/>
</dbReference>
<dbReference type="EMBL" id="CAMXCT020003084">
    <property type="protein sequence ID" value="CAL1155693.1"/>
    <property type="molecule type" value="Genomic_DNA"/>
</dbReference>
<dbReference type="SUPFAM" id="SSF57756">
    <property type="entry name" value="Retrovirus zinc finger-like domains"/>
    <property type="match status" value="1"/>
</dbReference>
<evidence type="ECO:0000313" key="8">
    <source>
        <dbReference type="EMBL" id="CAL4789630.1"/>
    </source>
</evidence>
<evidence type="ECO:0000256" key="4">
    <source>
        <dbReference type="SAM" id="MobiDB-lite"/>
    </source>
</evidence>
<name>A0A9P1G6V3_9DINO</name>
<evidence type="ECO:0000256" key="3">
    <source>
        <dbReference type="PROSITE-ProRule" id="PRU00047"/>
    </source>
</evidence>
<dbReference type="OrthoDB" id="1099063at2759"/>
<feature type="compositionally biased region" description="Polar residues" evidence="4">
    <location>
        <begin position="105"/>
        <end position="122"/>
    </location>
</feature>
<sequence>MEQFLSENDEDALVVQQFGDALIDTIQSDGEMNAFMNSYVEARRKLTEKAKFRGFWPIRSKGGGKKGKSKGFNARGRKPLAVRIAESECRICGQKGHWKAECPRRTQNAVTGNSSGSRTQPANMMISATDVDDEEVDVFLVESFVHDASDVLQSVQDPKNEDGTSETNPSPESWSNDSVHASANGSQVSSVQPAAPTSAHLQEASMNVPEIPANEQSVLFATHQTTGILDLGASQTVMGRDQVDEFLGLLPESARCRVFEQPVDMSFRFGNNSVVPCRVALMVPVDRFWIKIAVVDTKTPFLISNNVCRSLGAVIDTTNQTICFRELDCTMPLTLSGKKLFLLDFSELVSLRPPRPAESDKTPMLKAENVCSCQPEESQFPSRVSHQDALKINTENLEARVPVAKRRPAAAIKRGGKGKCKRATARSVRKPSLKKDKFVEVVFLPARPDKPLPACGWARSKPDGKIWFAPYNANFAKTQPLNLKVVQRTKQTEKKDGTKVFSGTKIFKAWSCMRCFSSTTSATKSLVSTRGVSDLSNQVKCSTAYRHDCQKFGVNPKLGRHLDPTVAEWFGGLPANWTDPTPGAVSHRVFDAMFPGARTTKDGKLPGISLFTGIAGLEIGLHPWVYATKYVECNPSCIAVLKARQADGLLHQGEVVEDVRGFSAKGSGACGLTAGFPCQGVSAAGSQEGLADSRSGLIEMVFKVWDSMVLYDTGKRDGFAFVQREHQGADGIRGRGVPQTRPQLPMGFAEVVQLWLTRRKRTSLSAVRQPQEQVVGGLPMLGCC</sequence>
<keyword evidence="3" id="KW-0862">Zinc</keyword>
<dbReference type="SUPFAM" id="SSF53335">
    <property type="entry name" value="S-adenosyl-L-methionine-dependent methyltransferases"/>
    <property type="match status" value="1"/>
</dbReference>
<dbReference type="Proteomes" id="UP001152797">
    <property type="component" value="Unassembled WGS sequence"/>
</dbReference>
<reference evidence="7" key="2">
    <citation type="submission" date="2024-04" db="EMBL/GenBank/DDBJ databases">
        <authorList>
            <person name="Chen Y."/>
            <person name="Shah S."/>
            <person name="Dougan E. K."/>
            <person name="Thang M."/>
            <person name="Chan C."/>
        </authorList>
    </citation>
    <scope>NUCLEOTIDE SEQUENCE [LARGE SCALE GENOMIC DNA]</scope>
</reference>
<evidence type="ECO:0000256" key="1">
    <source>
        <dbReference type="ARBA" id="ARBA00022603"/>
    </source>
</evidence>
<dbReference type="InterPro" id="IPR036875">
    <property type="entry name" value="Znf_CCHC_sf"/>
</dbReference>
<accession>A0A9P1G6V3</accession>
<evidence type="ECO:0000259" key="5">
    <source>
        <dbReference type="PROSITE" id="PS50158"/>
    </source>
</evidence>
<evidence type="ECO:0000256" key="2">
    <source>
        <dbReference type="ARBA" id="ARBA00022679"/>
    </source>
</evidence>
<dbReference type="Gene3D" id="4.10.60.10">
    <property type="entry name" value="Zinc finger, CCHC-type"/>
    <property type="match status" value="1"/>
</dbReference>
<dbReference type="EMBL" id="CAMXCT010003084">
    <property type="protein sequence ID" value="CAI4002318.1"/>
    <property type="molecule type" value="Genomic_DNA"/>
</dbReference>
<dbReference type="GO" id="GO:0003676">
    <property type="term" value="F:nucleic acid binding"/>
    <property type="evidence" value="ECO:0007669"/>
    <property type="project" value="InterPro"/>
</dbReference>
<proteinExistence type="predicted"/>
<dbReference type="Pfam" id="PF00145">
    <property type="entry name" value="DNA_methylase"/>
    <property type="match status" value="1"/>
</dbReference>
<feature type="domain" description="CCHC-type" evidence="5">
    <location>
        <begin position="89"/>
        <end position="104"/>
    </location>
</feature>
<keyword evidence="9" id="KW-1185">Reference proteome</keyword>
<feature type="region of interest" description="Disordered" evidence="4">
    <location>
        <begin position="103"/>
        <end position="122"/>
    </location>
</feature>
<dbReference type="Pfam" id="PF00098">
    <property type="entry name" value="zf-CCHC"/>
    <property type="match status" value="1"/>
</dbReference>
<feature type="compositionally biased region" description="Polar residues" evidence="4">
    <location>
        <begin position="165"/>
        <end position="192"/>
    </location>
</feature>
<dbReference type="Gene3D" id="3.40.50.150">
    <property type="entry name" value="Vaccinia Virus protein VP39"/>
    <property type="match status" value="1"/>
</dbReference>
<dbReference type="InterPro" id="IPR001878">
    <property type="entry name" value="Znf_CCHC"/>
</dbReference>
<dbReference type="AlphaFoldDB" id="A0A9P1G6V3"/>